<comment type="similarity">
    <text evidence="2">Belongs to the SKP1 family.</text>
</comment>
<dbReference type="InterPro" id="IPR016073">
    <property type="entry name" value="Skp1_comp_POZ"/>
</dbReference>
<feature type="domain" description="SKP1 component POZ" evidence="6">
    <location>
        <begin position="36"/>
        <end position="93"/>
    </location>
</feature>
<evidence type="ECO:0000256" key="3">
    <source>
        <dbReference type="ARBA" id="ARBA00021347"/>
    </source>
</evidence>
<dbReference type="AlphaFoldDB" id="A0AA88KW04"/>
<evidence type="ECO:0000313" key="8">
    <source>
        <dbReference type="Proteomes" id="UP001187531"/>
    </source>
</evidence>
<dbReference type="Proteomes" id="UP001187531">
    <property type="component" value="Unassembled WGS sequence"/>
</dbReference>
<dbReference type="SUPFAM" id="SSF54695">
    <property type="entry name" value="POZ domain"/>
    <property type="match status" value="2"/>
</dbReference>
<dbReference type="InterPro" id="IPR011333">
    <property type="entry name" value="SKP1/BTB/POZ_sf"/>
</dbReference>
<dbReference type="SMART" id="SM00512">
    <property type="entry name" value="Skp1"/>
    <property type="match status" value="2"/>
</dbReference>
<dbReference type="InterPro" id="IPR039948">
    <property type="entry name" value="ELC1"/>
</dbReference>
<sequence length="240" mass="27306">MTCLNENSSGNGSNVNSLIGQGLPKEDQGEETRSDTVKLISCDNKEFKIERKIAYQAAALKKMLETPDGSENEVTLENILGYCLEIVCEFLNKKGSEKLPENWLEQQFSKEFYTFVNEIDACIPTAEDSTEEKQKNSTTLYVKVISCDGKEFKIPRKVAYRSITLKNMLDVQNGTTDVVKLDDIRGGYLDIALRYLEFKVENPDEGNRFDSMESFKKELDDLVTKQDVMEMLMIAHFLDC</sequence>
<evidence type="ECO:0000256" key="2">
    <source>
        <dbReference type="ARBA" id="ARBA00009993"/>
    </source>
</evidence>
<organism evidence="7 8">
    <name type="scientific">Artemia franciscana</name>
    <name type="common">Brine shrimp</name>
    <name type="synonym">Artemia sanfranciscana</name>
    <dbReference type="NCBI Taxonomy" id="6661"/>
    <lineage>
        <taxon>Eukaryota</taxon>
        <taxon>Metazoa</taxon>
        <taxon>Ecdysozoa</taxon>
        <taxon>Arthropoda</taxon>
        <taxon>Crustacea</taxon>
        <taxon>Branchiopoda</taxon>
        <taxon>Anostraca</taxon>
        <taxon>Artemiidae</taxon>
        <taxon>Artemia</taxon>
    </lineage>
</organism>
<feature type="compositionally biased region" description="Low complexity" evidence="5">
    <location>
        <begin position="7"/>
        <end position="17"/>
    </location>
</feature>
<feature type="domain" description="SKP1 component POZ" evidence="6">
    <location>
        <begin position="142"/>
        <end position="199"/>
    </location>
</feature>
<comment type="caution">
    <text evidence="7">The sequence shown here is derived from an EMBL/GenBank/DDBJ whole genome shotgun (WGS) entry which is preliminary data.</text>
</comment>
<dbReference type="InterPro" id="IPR001232">
    <property type="entry name" value="SKP1-like"/>
</dbReference>
<dbReference type="Gene3D" id="3.30.710.10">
    <property type="entry name" value="Potassium Channel Kv1.1, Chain A"/>
    <property type="match status" value="2"/>
</dbReference>
<dbReference type="Pfam" id="PF03931">
    <property type="entry name" value="Skp1_POZ"/>
    <property type="match status" value="2"/>
</dbReference>
<feature type="region of interest" description="Disordered" evidence="5">
    <location>
        <begin position="1"/>
        <end position="34"/>
    </location>
</feature>
<evidence type="ECO:0000256" key="5">
    <source>
        <dbReference type="SAM" id="MobiDB-lite"/>
    </source>
</evidence>
<accession>A0AA88KW04</accession>
<keyword evidence="4" id="KW-0539">Nucleus</keyword>
<comment type="subcellular location">
    <subcellularLocation>
        <location evidence="1">Nucleus</location>
    </subcellularLocation>
</comment>
<feature type="compositionally biased region" description="Basic and acidic residues" evidence="5">
    <location>
        <begin position="24"/>
        <end position="34"/>
    </location>
</feature>
<evidence type="ECO:0000256" key="4">
    <source>
        <dbReference type="ARBA" id="ARBA00023242"/>
    </source>
</evidence>
<protein>
    <recommendedName>
        <fullName evidence="3">Elongin-C</fullName>
    </recommendedName>
</protein>
<name>A0AA88KW04_ARTSF</name>
<keyword evidence="8" id="KW-1185">Reference proteome</keyword>
<evidence type="ECO:0000259" key="6">
    <source>
        <dbReference type="Pfam" id="PF03931"/>
    </source>
</evidence>
<evidence type="ECO:0000313" key="7">
    <source>
        <dbReference type="EMBL" id="KAK2705762.1"/>
    </source>
</evidence>
<dbReference type="EMBL" id="JAVRJZ010000020">
    <property type="protein sequence ID" value="KAK2705762.1"/>
    <property type="molecule type" value="Genomic_DNA"/>
</dbReference>
<dbReference type="GO" id="GO:0005634">
    <property type="term" value="C:nucleus"/>
    <property type="evidence" value="ECO:0007669"/>
    <property type="project" value="UniProtKB-SubCell"/>
</dbReference>
<dbReference type="GO" id="GO:0006511">
    <property type="term" value="P:ubiquitin-dependent protein catabolic process"/>
    <property type="evidence" value="ECO:0007669"/>
    <property type="project" value="InterPro"/>
</dbReference>
<evidence type="ECO:0000256" key="1">
    <source>
        <dbReference type="ARBA" id="ARBA00004123"/>
    </source>
</evidence>
<proteinExistence type="inferred from homology"/>
<gene>
    <name evidence="7" type="ORF">QYM36_015956</name>
</gene>
<reference evidence="7" key="1">
    <citation type="submission" date="2023-07" db="EMBL/GenBank/DDBJ databases">
        <title>Chromosome-level genome assembly of Artemia franciscana.</title>
        <authorList>
            <person name="Jo E."/>
        </authorList>
    </citation>
    <scope>NUCLEOTIDE SEQUENCE</scope>
    <source>
        <tissue evidence="7">Whole body</tissue>
    </source>
</reference>
<dbReference type="PANTHER" id="PTHR20648">
    <property type="entry name" value="ELONGIN-C"/>
    <property type="match status" value="1"/>
</dbReference>
<dbReference type="FunFam" id="3.30.710.10:FF:000035">
    <property type="entry name" value="Elongin C transcription elongation factor"/>
    <property type="match status" value="1"/>
</dbReference>